<reference evidence="2" key="1">
    <citation type="submission" date="2020-01" db="EMBL/GenBank/DDBJ databases">
        <title>The Celery Genome Sequence Reveals Sequential Paleo-tetraploidization, Resistance Gene Elimination, Karyotype Evolution, and Functional Innovation in Apiales.</title>
        <authorList>
            <person name="Song X."/>
        </authorList>
    </citation>
    <scope>NUCLEOTIDE SEQUENCE</scope>
    <source>
        <tissue evidence="2">Leaf</tissue>
    </source>
</reference>
<evidence type="ECO:0000313" key="3">
    <source>
        <dbReference type="Proteomes" id="UP000593563"/>
    </source>
</evidence>
<dbReference type="EMBL" id="WRXP01000323">
    <property type="protein sequence ID" value="KAF1002843.1"/>
    <property type="molecule type" value="Genomic_DNA"/>
</dbReference>
<keyword evidence="1" id="KW-1133">Transmembrane helix</keyword>
<dbReference type="Proteomes" id="UP000593563">
    <property type="component" value="Unassembled WGS sequence"/>
</dbReference>
<gene>
    <name evidence="2" type="ORF">AG4045_026527</name>
</gene>
<accession>A0A6L5BBX6</accession>
<dbReference type="PANTHER" id="PTHR34774:SF1">
    <property type="entry name" value="EPHRIN-A3 PROTEIN"/>
    <property type="match status" value="1"/>
</dbReference>
<organism evidence="2 3">
    <name type="scientific">Apium graveolens</name>
    <name type="common">Celery</name>
    <dbReference type="NCBI Taxonomy" id="4045"/>
    <lineage>
        <taxon>Eukaryota</taxon>
        <taxon>Viridiplantae</taxon>
        <taxon>Streptophyta</taxon>
        <taxon>Embryophyta</taxon>
        <taxon>Tracheophyta</taxon>
        <taxon>Spermatophyta</taxon>
        <taxon>Magnoliopsida</taxon>
        <taxon>eudicotyledons</taxon>
        <taxon>Gunneridae</taxon>
        <taxon>Pentapetalae</taxon>
        <taxon>asterids</taxon>
        <taxon>campanulids</taxon>
        <taxon>Apiales</taxon>
        <taxon>Apiaceae</taxon>
        <taxon>Apioideae</taxon>
        <taxon>apioid superclade</taxon>
        <taxon>Apieae</taxon>
        <taxon>Apium</taxon>
    </lineage>
</organism>
<keyword evidence="1" id="KW-0812">Transmembrane</keyword>
<protein>
    <submittedName>
        <fullName evidence="2">Uncharacterized protein</fullName>
    </submittedName>
</protein>
<proteinExistence type="predicted"/>
<keyword evidence="1" id="KW-0472">Membrane</keyword>
<dbReference type="AlphaFoldDB" id="A0A6L5BBX6"/>
<dbReference type="PANTHER" id="PTHR34774">
    <property type="entry name" value="EPHRIN-A3 PROTEIN"/>
    <property type="match status" value="1"/>
</dbReference>
<sequence length="173" mass="19909">MTKQATKRHDKQTSKLESTVHPRLIYRHTHSSFISIVLTRFSFNKNHYNLLAYFCFAPVNSTFCSLEQIRYKAMVLDSKITSPHRRQNSFNSPSFRKSYTRGDELGSFSTLLNRHRFLLVALVLLTFLCTVYLYFAVTFGSNDSCSSLSGAQKSLCHIKQAKESISKGKLKFF</sequence>
<feature type="transmembrane region" description="Helical" evidence="1">
    <location>
        <begin position="117"/>
        <end position="137"/>
    </location>
</feature>
<name>A0A6L5BBX6_APIGR</name>
<comment type="caution">
    <text evidence="2">The sequence shown here is derived from an EMBL/GenBank/DDBJ whole genome shotgun (WGS) entry which is preliminary data.</text>
</comment>
<evidence type="ECO:0000313" key="2">
    <source>
        <dbReference type="EMBL" id="KAF1002843.1"/>
    </source>
</evidence>
<keyword evidence="3" id="KW-1185">Reference proteome</keyword>
<evidence type="ECO:0000256" key="1">
    <source>
        <dbReference type="SAM" id="Phobius"/>
    </source>
</evidence>